<protein>
    <submittedName>
        <fullName evidence="2">TonB-like protein</fullName>
    </submittedName>
</protein>
<evidence type="ECO:0000313" key="3">
    <source>
        <dbReference type="Proteomes" id="UP000249542"/>
    </source>
</evidence>
<proteinExistence type="predicted"/>
<dbReference type="EMBL" id="QKYV01000006">
    <property type="protein sequence ID" value="PZW39025.1"/>
    <property type="molecule type" value="Genomic_DNA"/>
</dbReference>
<keyword evidence="3" id="KW-1185">Reference proteome</keyword>
<dbReference type="AlphaFoldDB" id="A0A2W7I185"/>
<name>A0A2W7I185_9FLAO</name>
<dbReference type="SUPFAM" id="SSF74653">
    <property type="entry name" value="TolA/TonB C-terminal domain"/>
    <property type="match status" value="1"/>
</dbReference>
<sequence length="173" mass="19691">MRIIIGTLLTILLLISCQSKDKSEPKLELKSESKSSITQSEFKKIETNNSLELEYQILDENDEILEFNRLHKMAEYPGGFDSLATFIQRNFKFPETTKNITIKGTVRTTFSVDTLGKVAEVKVIDGLMKEIDQSCIKVISKLPDWKPAELSENKKVKMVFGLPLKFVAEKDTE</sequence>
<dbReference type="RefSeq" id="WP_146240778.1">
    <property type="nucleotide sequence ID" value="NZ_QKYV01000006.1"/>
</dbReference>
<dbReference type="InterPro" id="IPR037682">
    <property type="entry name" value="TonB_C"/>
</dbReference>
<reference evidence="2 3" key="1">
    <citation type="submission" date="2018-06" db="EMBL/GenBank/DDBJ databases">
        <title>Genomic Encyclopedia of Archaeal and Bacterial Type Strains, Phase II (KMG-II): from individual species to whole genera.</title>
        <authorList>
            <person name="Goeker M."/>
        </authorList>
    </citation>
    <scope>NUCLEOTIDE SEQUENCE [LARGE SCALE GENOMIC DNA]</scope>
    <source>
        <strain evidence="2 3">DSM 15361</strain>
    </source>
</reference>
<dbReference type="GO" id="GO:0055085">
    <property type="term" value="P:transmembrane transport"/>
    <property type="evidence" value="ECO:0007669"/>
    <property type="project" value="InterPro"/>
</dbReference>
<comment type="caution">
    <text evidence="2">The sequence shown here is derived from an EMBL/GenBank/DDBJ whole genome shotgun (WGS) entry which is preliminary data.</text>
</comment>
<evidence type="ECO:0000259" key="1">
    <source>
        <dbReference type="PROSITE" id="PS52015"/>
    </source>
</evidence>
<gene>
    <name evidence="2" type="ORF">LX95_02163</name>
</gene>
<dbReference type="Pfam" id="PF03544">
    <property type="entry name" value="TonB_C"/>
    <property type="match status" value="1"/>
</dbReference>
<dbReference type="PROSITE" id="PS51257">
    <property type="entry name" value="PROKAR_LIPOPROTEIN"/>
    <property type="match status" value="1"/>
</dbReference>
<dbReference type="PROSITE" id="PS52015">
    <property type="entry name" value="TONB_CTD"/>
    <property type="match status" value="1"/>
</dbReference>
<organism evidence="2 3">
    <name type="scientific">Mesonia algae</name>
    <dbReference type="NCBI Taxonomy" id="213248"/>
    <lineage>
        <taxon>Bacteria</taxon>
        <taxon>Pseudomonadati</taxon>
        <taxon>Bacteroidota</taxon>
        <taxon>Flavobacteriia</taxon>
        <taxon>Flavobacteriales</taxon>
        <taxon>Flavobacteriaceae</taxon>
        <taxon>Mesonia</taxon>
    </lineage>
</organism>
<dbReference type="Proteomes" id="UP000249542">
    <property type="component" value="Unassembled WGS sequence"/>
</dbReference>
<feature type="domain" description="TonB C-terminal" evidence="1">
    <location>
        <begin position="78"/>
        <end position="173"/>
    </location>
</feature>
<accession>A0A2W7I185</accession>
<evidence type="ECO:0000313" key="2">
    <source>
        <dbReference type="EMBL" id="PZW39025.1"/>
    </source>
</evidence>
<dbReference type="Gene3D" id="3.30.1150.10">
    <property type="match status" value="1"/>
</dbReference>